<keyword evidence="3" id="KW-1185">Reference proteome</keyword>
<sequence length="410" mass="44842">MSFSNSMFSQPAPNTYIGIEEMIELLKEHLGPQLRKYKETSDQALKQNFDLAEFFTDYKERCLAESKGSCCGDTLLDQTYKDDILVARMNTERIISCLQEYAVSLNQQSPDFHHNHISVADQMDVPHNSENTSVLANTETTFNLLQSVSADVNGLLSTLKATNDAIIGNSVLIGDILKRTTDLKSELAEHDATLQKTHDEAKLSRMIAAQCRDHVREPVAFEPLEYRVAPPAETHTGILRITALLTTSLDRFSGRIDALTAALEAQQAKPQATQSPTVSLGGLSPCPGGEFHDNMHSLATTCIAMSDRLFSLETQMLLIKDMVAHKAPPNANGAPTSVNPVNAVNISSHRDEMGSNVPHSTPTCSRPHTPSATAHEPTHLRHAVATPADLDAVLQNFSQCDTQLEEEGAM</sequence>
<organism evidence="2 3">
    <name type="scientific">Morchella conica CCBAS932</name>
    <dbReference type="NCBI Taxonomy" id="1392247"/>
    <lineage>
        <taxon>Eukaryota</taxon>
        <taxon>Fungi</taxon>
        <taxon>Dikarya</taxon>
        <taxon>Ascomycota</taxon>
        <taxon>Pezizomycotina</taxon>
        <taxon>Pezizomycetes</taxon>
        <taxon>Pezizales</taxon>
        <taxon>Morchellaceae</taxon>
        <taxon>Morchella</taxon>
    </lineage>
</organism>
<dbReference type="Proteomes" id="UP000277580">
    <property type="component" value="Unassembled WGS sequence"/>
</dbReference>
<proteinExistence type="predicted"/>
<dbReference type="AlphaFoldDB" id="A0A3N4KHM8"/>
<dbReference type="OrthoDB" id="10465924at2759"/>
<evidence type="ECO:0000256" key="1">
    <source>
        <dbReference type="SAM" id="MobiDB-lite"/>
    </source>
</evidence>
<feature type="region of interest" description="Disordered" evidence="1">
    <location>
        <begin position="350"/>
        <end position="377"/>
    </location>
</feature>
<protein>
    <submittedName>
        <fullName evidence="2">Uncharacterized protein</fullName>
    </submittedName>
</protein>
<feature type="compositionally biased region" description="Polar residues" evidence="1">
    <location>
        <begin position="357"/>
        <end position="372"/>
    </location>
</feature>
<evidence type="ECO:0000313" key="3">
    <source>
        <dbReference type="Proteomes" id="UP000277580"/>
    </source>
</evidence>
<gene>
    <name evidence="2" type="ORF">P167DRAFT_537976</name>
</gene>
<name>A0A3N4KHM8_9PEZI</name>
<reference evidence="2 3" key="1">
    <citation type="journal article" date="2018" name="Nat. Ecol. Evol.">
        <title>Pezizomycetes genomes reveal the molecular basis of ectomycorrhizal truffle lifestyle.</title>
        <authorList>
            <person name="Murat C."/>
            <person name="Payen T."/>
            <person name="Noel B."/>
            <person name="Kuo A."/>
            <person name="Morin E."/>
            <person name="Chen J."/>
            <person name="Kohler A."/>
            <person name="Krizsan K."/>
            <person name="Balestrini R."/>
            <person name="Da Silva C."/>
            <person name="Montanini B."/>
            <person name="Hainaut M."/>
            <person name="Levati E."/>
            <person name="Barry K.W."/>
            <person name="Belfiori B."/>
            <person name="Cichocki N."/>
            <person name="Clum A."/>
            <person name="Dockter R.B."/>
            <person name="Fauchery L."/>
            <person name="Guy J."/>
            <person name="Iotti M."/>
            <person name="Le Tacon F."/>
            <person name="Lindquist E.A."/>
            <person name="Lipzen A."/>
            <person name="Malagnac F."/>
            <person name="Mello A."/>
            <person name="Molinier V."/>
            <person name="Miyauchi S."/>
            <person name="Poulain J."/>
            <person name="Riccioni C."/>
            <person name="Rubini A."/>
            <person name="Sitrit Y."/>
            <person name="Splivallo R."/>
            <person name="Traeger S."/>
            <person name="Wang M."/>
            <person name="Zifcakova L."/>
            <person name="Wipf D."/>
            <person name="Zambonelli A."/>
            <person name="Paolocci F."/>
            <person name="Nowrousian M."/>
            <person name="Ottonello S."/>
            <person name="Baldrian P."/>
            <person name="Spatafora J.W."/>
            <person name="Henrissat B."/>
            <person name="Nagy L.G."/>
            <person name="Aury J.M."/>
            <person name="Wincker P."/>
            <person name="Grigoriev I.V."/>
            <person name="Bonfante P."/>
            <person name="Martin F.M."/>
        </authorList>
    </citation>
    <scope>NUCLEOTIDE SEQUENCE [LARGE SCALE GENOMIC DNA]</scope>
    <source>
        <strain evidence="2 3">CCBAS932</strain>
    </source>
</reference>
<dbReference type="EMBL" id="ML119146">
    <property type="protein sequence ID" value="RPB10047.1"/>
    <property type="molecule type" value="Genomic_DNA"/>
</dbReference>
<dbReference type="InParanoid" id="A0A3N4KHM8"/>
<evidence type="ECO:0000313" key="2">
    <source>
        <dbReference type="EMBL" id="RPB10047.1"/>
    </source>
</evidence>
<accession>A0A3N4KHM8</accession>